<dbReference type="EMBL" id="JARMAB010000008">
    <property type="protein sequence ID" value="MED1202865.1"/>
    <property type="molecule type" value="Genomic_DNA"/>
</dbReference>
<name>A0ABU6MED8_9BACI</name>
<comment type="caution">
    <text evidence="2">The sequence shown here is derived from an EMBL/GenBank/DDBJ whole genome shotgun (WGS) entry which is preliminary data.</text>
</comment>
<organism evidence="2 3">
    <name type="scientific">Heyndrickxia acidicola</name>
    <dbReference type="NCBI Taxonomy" id="209389"/>
    <lineage>
        <taxon>Bacteria</taxon>
        <taxon>Bacillati</taxon>
        <taxon>Bacillota</taxon>
        <taxon>Bacilli</taxon>
        <taxon>Bacillales</taxon>
        <taxon>Bacillaceae</taxon>
        <taxon>Heyndrickxia</taxon>
    </lineage>
</organism>
<accession>A0ABU6MED8</accession>
<evidence type="ECO:0000313" key="3">
    <source>
        <dbReference type="Proteomes" id="UP001341444"/>
    </source>
</evidence>
<dbReference type="Proteomes" id="UP001341444">
    <property type="component" value="Unassembled WGS sequence"/>
</dbReference>
<dbReference type="RefSeq" id="WP_066267476.1">
    <property type="nucleotide sequence ID" value="NZ_JARMAB010000008.1"/>
</dbReference>
<protein>
    <submittedName>
        <fullName evidence="2">General stress protein</fullName>
    </submittedName>
</protein>
<keyword evidence="3" id="KW-1185">Reference proteome</keyword>
<evidence type="ECO:0000313" key="2">
    <source>
        <dbReference type="EMBL" id="MED1202865.1"/>
    </source>
</evidence>
<dbReference type="InterPro" id="IPR025889">
    <property type="entry name" value="GSP17M-like_dom"/>
</dbReference>
<gene>
    <name evidence="2" type="ORF">P4T90_07130</name>
</gene>
<dbReference type="Pfam" id="PF11181">
    <property type="entry name" value="YflT"/>
    <property type="match status" value="1"/>
</dbReference>
<feature type="domain" description="General stress protein 17M-like" evidence="1">
    <location>
        <begin position="3"/>
        <end position="98"/>
    </location>
</feature>
<sequence length="118" mass="13227">MYKVNVVENGLQATELINNLMNDGFEKDHIYLFAHDEDRSKDLTDATDTGTVGMKEQGLFTQVGNVFKKRGDELRSKMTSLGLTDIEAEKYEQALDQGKVVLVAAKDADHTNDDRTIM</sequence>
<proteinExistence type="predicted"/>
<reference evidence="2 3" key="1">
    <citation type="submission" date="2023-03" db="EMBL/GenBank/DDBJ databases">
        <title>Bacillus Genome Sequencing.</title>
        <authorList>
            <person name="Dunlap C."/>
        </authorList>
    </citation>
    <scope>NUCLEOTIDE SEQUENCE [LARGE SCALE GENOMIC DNA]</scope>
    <source>
        <strain evidence="2 3">B-23453</strain>
    </source>
</reference>
<evidence type="ECO:0000259" key="1">
    <source>
        <dbReference type="Pfam" id="PF11181"/>
    </source>
</evidence>